<reference evidence="1 2" key="1">
    <citation type="submission" date="2016-09" db="EMBL/GenBank/DDBJ databases">
        <title>The draft genome of Dichanthelium oligosanthes: A C3 panicoid grass species.</title>
        <authorList>
            <person name="Studer A.J."/>
            <person name="Schnable J.C."/>
            <person name="Brutnell T.P."/>
        </authorList>
    </citation>
    <scope>NUCLEOTIDE SEQUENCE [LARGE SCALE GENOMIC DNA]</scope>
    <source>
        <strain evidence="2">cv. Kellogg 1175</strain>
        <tissue evidence="1">Leaf</tissue>
    </source>
</reference>
<proteinExistence type="predicted"/>
<name>A0A1E5V3C1_9POAL</name>
<evidence type="ECO:0000313" key="2">
    <source>
        <dbReference type="Proteomes" id="UP000095767"/>
    </source>
</evidence>
<dbReference type="OrthoDB" id="689746at2759"/>
<organism evidence="1 2">
    <name type="scientific">Dichanthelium oligosanthes</name>
    <dbReference type="NCBI Taxonomy" id="888268"/>
    <lineage>
        <taxon>Eukaryota</taxon>
        <taxon>Viridiplantae</taxon>
        <taxon>Streptophyta</taxon>
        <taxon>Embryophyta</taxon>
        <taxon>Tracheophyta</taxon>
        <taxon>Spermatophyta</taxon>
        <taxon>Magnoliopsida</taxon>
        <taxon>Liliopsida</taxon>
        <taxon>Poales</taxon>
        <taxon>Poaceae</taxon>
        <taxon>PACMAD clade</taxon>
        <taxon>Panicoideae</taxon>
        <taxon>Panicodae</taxon>
        <taxon>Paniceae</taxon>
        <taxon>Dichantheliinae</taxon>
        <taxon>Dichanthelium</taxon>
    </lineage>
</organism>
<comment type="caution">
    <text evidence="1">The sequence shown here is derived from an EMBL/GenBank/DDBJ whole genome shotgun (WGS) entry which is preliminary data.</text>
</comment>
<protein>
    <submittedName>
        <fullName evidence="1">Uncharacterized protein</fullName>
    </submittedName>
</protein>
<sequence>MGTLTDDPGHGWTKIESASKKAYGCGERRQEAVEGLALYVRLGDGPLLTSTLAIRMTHKALRRFDAELELGARKGMLPRRMTATGVVHMAEEQDLTVIIYLLFQRCFRRDLACYYLVYDGTTTSARRSP</sequence>
<keyword evidence="2" id="KW-1185">Reference proteome</keyword>
<gene>
    <name evidence="1" type="ORF">BAE44_0019485</name>
</gene>
<accession>A0A1E5V3C1</accession>
<dbReference type="Proteomes" id="UP000095767">
    <property type="component" value="Unassembled WGS sequence"/>
</dbReference>
<dbReference type="AlphaFoldDB" id="A0A1E5V3C1"/>
<evidence type="ECO:0000313" key="1">
    <source>
        <dbReference type="EMBL" id="OEL19495.1"/>
    </source>
</evidence>
<dbReference type="EMBL" id="LWDX02053380">
    <property type="protein sequence ID" value="OEL19495.1"/>
    <property type="molecule type" value="Genomic_DNA"/>
</dbReference>